<dbReference type="RefSeq" id="WP_057863185.1">
    <property type="nucleotide sequence ID" value="NZ_LLYB01000134.1"/>
</dbReference>
<sequence length="196" mass="22181">MFDADPKARADLRAGTLYAIAGESAWIYYGQVTLDKAIGFFRLREHNLAGPEGVLSSNLMTTVVVAYPSIGRALRSGRWKNLGCFPLHKELQKIRYSVQWPVGTLNVTVWAGGKPSHDTRVEDPAIQNMEIMAVWDAEHHIPPRLTADFGEEEADWHIGGPIWRERKVKEETARRFPDQPWHRLPQDWVPTGGEQG</sequence>
<reference evidence="1 2" key="1">
    <citation type="submission" date="2014-03" db="EMBL/GenBank/DDBJ databases">
        <title>Bradyrhizobium valentinum sp. nov., isolated from effective nodules of Lupinus mariae-josephae, a lupine endemic of basic-lime soils in Eastern Spain.</title>
        <authorList>
            <person name="Duran D."/>
            <person name="Rey L."/>
            <person name="Navarro A."/>
            <person name="Busquets A."/>
            <person name="Imperial J."/>
            <person name="Ruiz-Argueso T."/>
        </authorList>
    </citation>
    <scope>NUCLEOTIDE SEQUENCE [LARGE SCALE GENOMIC DNA]</scope>
    <source>
        <strain evidence="1 2">CCBAU 23086</strain>
    </source>
</reference>
<dbReference type="AlphaFoldDB" id="A0A0R3MBS6"/>
<dbReference type="EMBL" id="LLYB01000134">
    <property type="protein sequence ID" value="KRR15381.1"/>
    <property type="molecule type" value="Genomic_DNA"/>
</dbReference>
<gene>
    <name evidence="1" type="ORF">CQ14_03425</name>
</gene>
<proteinExistence type="predicted"/>
<evidence type="ECO:0000313" key="1">
    <source>
        <dbReference type="EMBL" id="KRR15381.1"/>
    </source>
</evidence>
<organism evidence="1 2">
    <name type="scientific">Bradyrhizobium lablabi</name>
    <dbReference type="NCBI Taxonomy" id="722472"/>
    <lineage>
        <taxon>Bacteria</taxon>
        <taxon>Pseudomonadati</taxon>
        <taxon>Pseudomonadota</taxon>
        <taxon>Alphaproteobacteria</taxon>
        <taxon>Hyphomicrobiales</taxon>
        <taxon>Nitrobacteraceae</taxon>
        <taxon>Bradyrhizobium</taxon>
    </lineage>
</organism>
<evidence type="ECO:0000313" key="2">
    <source>
        <dbReference type="Proteomes" id="UP000051660"/>
    </source>
</evidence>
<dbReference type="OrthoDB" id="7559054at2"/>
<evidence type="ECO:0008006" key="3">
    <source>
        <dbReference type="Google" id="ProtNLM"/>
    </source>
</evidence>
<dbReference type="Proteomes" id="UP000051660">
    <property type="component" value="Unassembled WGS sequence"/>
</dbReference>
<protein>
    <recommendedName>
        <fullName evidence="3">Immunity protein 26</fullName>
    </recommendedName>
</protein>
<comment type="caution">
    <text evidence="1">The sequence shown here is derived from an EMBL/GenBank/DDBJ whole genome shotgun (WGS) entry which is preliminary data.</text>
</comment>
<accession>A0A0R3MBS6</accession>
<name>A0A0R3MBS6_9BRAD</name>